<accession>A0A5J6SN21</accession>
<dbReference type="InterPro" id="IPR010930">
    <property type="entry name" value="Flg_bb/hook_C_dom"/>
</dbReference>
<dbReference type="GO" id="GO:0005198">
    <property type="term" value="F:structural molecule activity"/>
    <property type="evidence" value="ECO:0007669"/>
    <property type="project" value="UniProtKB-UniRule"/>
</dbReference>
<proteinExistence type="inferred from homology"/>
<dbReference type="PRINTS" id="PR01005">
    <property type="entry name" value="FLGHOOKAP1"/>
</dbReference>
<dbReference type="PANTHER" id="PTHR30033:SF1">
    <property type="entry name" value="FLAGELLAR HOOK-ASSOCIATED PROTEIN 1"/>
    <property type="match status" value="1"/>
</dbReference>
<protein>
    <recommendedName>
        <fullName evidence="4 7">Flagellar hook-associated protein 1</fullName>
        <shortName evidence="7">HAP1</shortName>
    </recommendedName>
</protein>
<dbReference type="EMBL" id="CP031223">
    <property type="protein sequence ID" value="QFF98184.1"/>
    <property type="molecule type" value="Genomic_DNA"/>
</dbReference>
<evidence type="ECO:0000256" key="1">
    <source>
        <dbReference type="ARBA" id="ARBA00004365"/>
    </source>
</evidence>
<keyword evidence="11" id="KW-0282">Flagellum</keyword>
<organism evidence="11 12">
    <name type="scientific">Psychrobacillus glaciei</name>
    <dbReference type="NCBI Taxonomy" id="2283160"/>
    <lineage>
        <taxon>Bacteria</taxon>
        <taxon>Bacillati</taxon>
        <taxon>Bacillota</taxon>
        <taxon>Bacilli</taxon>
        <taxon>Bacillales</taxon>
        <taxon>Bacillaceae</taxon>
        <taxon>Psychrobacillus</taxon>
    </lineage>
</organism>
<dbReference type="RefSeq" id="WP_151699128.1">
    <property type="nucleotide sequence ID" value="NZ_CP031223.1"/>
</dbReference>
<keyword evidence="11" id="KW-0969">Cilium</keyword>
<feature type="domain" description="Flagellar basal-body/hook protein C-terminal" evidence="9">
    <location>
        <begin position="467"/>
        <end position="505"/>
    </location>
</feature>
<dbReference type="SUPFAM" id="SSF64518">
    <property type="entry name" value="Phase 1 flagellin"/>
    <property type="match status" value="1"/>
</dbReference>
<evidence type="ECO:0000256" key="4">
    <source>
        <dbReference type="ARBA" id="ARBA00016244"/>
    </source>
</evidence>
<evidence type="ECO:0000256" key="2">
    <source>
        <dbReference type="ARBA" id="ARBA00004613"/>
    </source>
</evidence>
<evidence type="ECO:0000256" key="7">
    <source>
        <dbReference type="RuleBase" id="RU362065"/>
    </source>
</evidence>
<dbReference type="Pfam" id="PF06429">
    <property type="entry name" value="Flg_bbr_C"/>
    <property type="match status" value="1"/>
</dbReference>
<dbReference type="PANTHER" id="PTHR30033">
    <property type="entry name" value="FLAGELLAR HOOK-ASSOCIATED PROTEIN 1"/>
    <property type="match status" value="1"/>
</dbReference>
<name>A0A5J6SN21_9BACI</name>
<dbReference type="Pfam" id="PF00460">
    <property type="entry name" value="Flg_bb_rod"/>
    <property type="match status" value="1"/>
</dbReference>
<evidence type="ECO:0000259" key="9">
    <source>
        <dbReference type="Pfam" id="PF06429"/>
    </source>
</evidence>
<evidence type="ECO:0000256" key="6">
    <source>
        <dbReference type="ARBA" id="ARBA00023143"/>
    </source>
</evidence>
<dbReference type="Pfam" id="PF22638">
    <property type="entry name" value="FlgK_D1"/>
    <property type="match status" value="1"/>
</dbReference>
<dbReference type="GO" id="GO:0005576">
    <property type="term" value="C:extracellular region"/>
    <property type="evidence" value="ECO:0007669"/>
    <property type="project" value="UniProtKB-SubCell"/>
</dbReference>
<dbReference type="InterPro" id="IPR001444">
    <property type="entry name" value="Flag_bb_rod_N"/>
</dbReference>
<dbReference type="InterPro" id="IPR053927">
    <property type="entry name" value="FlgK_helical"/>
</dbReference>
<evidence type="ECO:0000313" key="12">
    <source>
        <dbReference type="Proteomes" id="UP000325517"/>
    </source>
</evidence>
<feature type="domain" description="Flagellar basal body rod protein N-terminal" evidence="8">
    <location>
        <begin position="10"/>
        <end position="37"/>
    </location>
</feature>
<reference evidence="11 12" key="1">
    <citation type="submission" date="2018-07" db="EMBL/GenBank/DDBJ databases">
        <title>Complete genome sequence of Psychrobacillus sp. PB01, isolated from iceberg, and comparative genome analysis of Psychrobacillus strains.</title>
        <authorList>
            <person name="Lee P.C."/>
        </authorList>
    </citation>
    <scope>NUCLEOTIDE SEQUENCE [LARGE SCALE GENOMIC DNA]</scope>
    <source>
        <strain evidence="11 12">PB01</strain>
    </source>
</reference>
<keyword evidence="11" id="KW-0966">Cell projection</keyword>
<feature type="domain" description="Flagellar hook-associated protein FlgK helical" evidence="10">
    <location>
        <begin position="102"/>
        <end position="363"/>
    </location>
</feature>
<dbReference type="GO" id="GO:0044780">
    <property type="term" value="P:bacterial-type flagellum assembly"/>
    <property type="evidence" value="ECO:0007669"/>
    <property type="project" value="InterPro"/>
</dbReference>
<evidence type="ECO:0000259" key="10">
    <source>
        <dbReference type="Pfam" id="PF22638"/>
    </source>
</evidence>
<keyword evidence="6 7" id="KW-0975">Bacterial flagellum</keyword>
<comment type="subcellular location">
    <subcellularLocation>
        <location evidence="1 7">Bacterial flagellum</location>
    </subcellularLocation>
    <subcellularLocation>
        <location evidence="2 7">Secreted</location>
    </subcellularLocation>
</comment>
<keyword evidence="5 7" id="KW-0964">Secreted</keyword>
<dbReference type="AlphaFoldDB" id="A0A5J6SN21"/>
<gene>
    <name evidence="7" type="primary">flgK</name>
    <name evidence="11" type="ORF">PB01_04750</name>
</gene>
<evidence type="ECO:0000313" key="11">
    <source>
        <dbReference type="EMBL" id="QFF98184.1"/>
    </source>
</evidence>
<sequence>MGSTFMGLEASKRGLTTQQSALYTTGHNISNANTVGFSRQRVNMQTSLPYPGMGLNAAKVPGFIGTGVEAQSVQRIRDQFIDRQFRQESNKLGYWETKSNAISQMEDILSEPSDFGLNTSLDQFWKSLQDLSTNPENAGARKVVVQRGIAVAESFNYINKQLTDIQGNLKNEIRVSTNDVNSILKQIASINEQIQQIEPNGYMPNDLYDTRDTLLDELTTYFPIELEYSKSGGNALAIAEGTVKVSIKTNSGLVEVVNGKDAVTLKADGLNNDNSFEPFTQFTVEGKGNIKGGTISYSDLDKSKGKLLATIDSYGYTDKSVTTGFYPEMLKNLDDMAAAFAKKFNEIHGGGTDLNGDVGKDFFVSKTGSPISISASTISVDSIFESEPSLLAASSSTGKEEGNGANALLLSKMKFDPLTIGSATNTTVQSFYQSIIGKLGVDGEQANRLAYNSATIKLTVENNRASVSSVSLDEEMTNMITFQQAYNASARMITVIDETLDKIINGMGRVGL</sequence>
<dbReference type="KEGG" id="psyo:PB01_04750"/>
<evidence type="ECO:0000256" key="5">
    <source>
        <dbReference type="ARBA" id="ARBA00022525"/>
    </source>
</evidence>
<dbReference type="GO" id="GO:0009424">
    <property type="term" value="C:bacterial-type flagellum hook"/>
    <property type="evidence" value="ECO:0007669"/>
    <property type="project" value="UniProtKB-UniRule"/>
</dbReference>
<dbReference type="OrthoDB" id="9802553at2"/>
<dbReference type="Proteomes" id="UP000325517">
    <property type="component" value="Chromosome"/>
</dbReference>
<keyword evidence="12" id="KW-1185">Reference proteome</keyword>
<evidence type="ECO:0000259" key="8">
    <source>
        <dbReference type="Pfam" id="PF00460"/>
    </source>
</evidence>
<dbReference type="InterPro" id="IPR002371">
    <property type="entry name" value="FlgK"/>
</dbReference>
<evidence type="ECO:0000256" key="3">
    <source>
        <dbReference type="ARBA" id="ARBA00009677"/>
    </source>
</evidence>
<dbReference type="NCBIfam" id="TIGR02492">
    <property type="entry name" value="flgK_ends"/>
    <property type="match status" value="1"/>
</dbReference>
<comment type="similarity">
    <text evidence="3 7">Belongs to the flagella basal body rod proteins family.</text>
</comment>